<accession>A0AAQ3MCM5</accession>
<sequence>MADYKLPASFFVEVNGQSLEFCDRQSALEFLQRLYQPKEQQWRVISRSSSDRG</sequence>
<reference evidence="1 2" key="1">
    <citation type="journal article" date="2018" name="Sci. Rep.">
        <title>Genome Features and Biochemical Characteristics of a Robust, Fast Growing and Naturally Transformable Cyanobacterium Synechococcus elongatus PCC 11801 Isolated from India.</title>
        <authorList>
            <person name="Jaiswal D."/>
            <person name="Sengupta A."/>
            <person name="Sohoni S."/>
            <person name="Sengupta S."/>
            <person name="Phadnavis A.G."/>
            <person name="Pakrasi H.B."/>
            <person name="Wangikar P.P."/>
        </authorList>
    </citation>
    <scope>NUCLEOTIDE SEQUENCE [LARGE SCALE GENOMIC DNA]</scope>
    <source>
        <strain evidence="1 2">PCC 11801</strain>
    </source>
</reference>
<name>A0AAQ3MCM5_SYNEL</name>
<gene>
    <name evidence="1" type="ORF">DOP62_13540</name>
</gene>
<protein>
    <submittedName>
        <fullName evidence="1">Uncharacterized protein</fullName>
    </submittedName>
</protein>
<dbReference type="Proteomes" id="UP000267249">
    <property type="component" value="Chromosome"/>
</dbReference>
<dbReference type="EMBL" id="CP030139">
    <property type="protein sequence ID" value="WVS92320.1"/>
    <property type="molecule type" value="Genomic_DNA"/>
</dbReference>
<proteinExistence type="predicted"/>
<evidence type="ECO:0000313" key="1">
    <source>
        <dbReference type="EMBL" id="WVS92320.1"/>
    </source>
</evidence>
<evidence type="ECO:0000313" key="2">
    <source>
        <dbReference type="Proteomes" id="UP000267249"/>
    </source>
</evidence>
<organism evidence="1 2">
    <name type="scientific">Synechococcus elongatus PCC 11801</name>
    <dbReference type="NCBI Taxonomy" id="2219813"/>
    <lineage>
        <taxon>Bacteria</taxon>
        <taxon>Bacillati</taxon>
        <taxon>Cyanobacteriota</taxon>
        <taxon>Cyanophyceae</taxon>
        <taxon>Synechococcales</taxon>
        <taxon>Synechococcaceae</taxon>
        <taxon>Synechococcus</taxon>
    </lineage>
</organism>
<dbReference type="AlphaFoldDB" id="A0AAQ3MCM5"/>